<evidence type="ECO:0000256" key="1">
    <source>
        <dbReference type="SAM" id="Phobius"/>
    </source>
</evidence>
<dbReference type="AlphaFoldDB" id="A0A6P1Y0R2"/>
<dbReference type="Proteomes" id="UP000464374">
    <property type="component" value="Chromosome"/>
</dbReference>
<feature type="transmembrane region" description="Helical" evidence="1">
    <location>
        <begin position="56"/>
        <end position="74"/>
    </location>
</feature>
<keyword evidence="1" id="KW-0812">Transmembrane</keyword>
<keyword evidence="1" id="KW-1133">Transmembrane helix</keyword>
<reference evidence="2 3" key="1">
    <citation type="submission" date="2020-01" db="EMBL/GenBank/DDBJ databases">
        <title>Complete genome sequence of a human oral phylogroup 1 Treponema sp. strain ATCC 700766, originally isolated from periodontitis dental plaque.</title>
        <authorList>
            <person name="Chan Y."/>
            <person name="Huo Y.-B."/>
            <person name="Yu X.-L."/>
            <person name="Zeng H."/>
            <person name="Leung W.-K."/>
            <person name="Watt R.M."/>
        </authorList>
    </citation>
    <scope>NUCLEOTIDE SEQUENCE [LARGE SCALE GENOMIC DNA]</scope>
    <source>
        <strain evidence="2 3">OMZ 804</strain>
    </source>
</reference>
<protein>
    <submittedName>
        <fullName evidence="2">Uncharacterized protein</fullName>
    </submittedName>
</protein>
<sequence>MNNQPDSWDEGSSYLRYDRSERLKRAPEAVQQMYEPDYIKKMSLLKSLTATRSTRSMLFAIVAVFALTFASFLFKTDRQSGKIEGVPVKLEYLTQQEHLYVNVSFAATEQSDDYALPLTVRITAANRDTEQKETKAVEVIYIGSTLSVPIQFPAHTYKQLEAVVLADGKALSLRSAIKK</sequence>
<organism evidence="2 3">
    <name type="scientific">Treponema vincentii</name>
    <dbReference type="NCBI Taxonomy" id="69710"/>
    <lineage>
        <taxon>Bacteria</taxon>
        <taxon>Pseudomonadati</taxon>
        <taxon>Spirochaetota</taxon>
        <taxon>Spirochaetia</taxon>
        <taxon>Spirochaetales</taxon>
        <taxon>Treponemataceae</taxon>
        <taxon>Treponema</taxon>
    </lineage>
</organism>
<dbReference type="RefSeq" id="WP_162663619.1">
    <property type="nucleotide sequence ID" value="NZ_CP048020.1"/>
</dbReference>
<proteinExistence type="predicted"/>
<dbReference type="EMBL" id="CP048020">
    <property type="protein sequence ID" value="QHX43291.1"/>
    <property type="molecule type" value="Genomic_DNA"/>
</dbReference>
<name>A0A6P1Y0R2_9SPIR</name>
<evidence type="ECO:0000313" key="3">
    <source>
        <dbReference type="Proteomes" id="UP000464374"/>
    </source>
</evidence>
<evidence type="ECO:0000313" key="2">
    <source>
        <dbReference type="EMBL" id="QHX43291.1"/>
    </source>
</evidence>
<gene>
    <name evidence="2" type="ORF">GWP43_07335</name>
</gene>
<accession>A0A6P1Y0R2</accession>
<keyword evidence="1" id="KW-0472">Membrane</keyword>
<dbReference type="KEGG" id="trz:GWP43_07335"/>